<evidence type="ECO:0000313" key="4">
    <source>
        <dbReference type="Proteomes" id="UP000011087"/>
    </source>
</evidence>
<sequence length="1559" mass="172644">MPPKTLLPTGLRSTANVLLRTIRTRSKDQQERLAALDELSALLLSGKNDSEISAAAVTLGWAEAPSWSNSTDEASRFIHDHLVSTLLPVLGEALMDSDAEISQRTTLVLARIGASLGSEAQDFFAWACAGVNKQATQDPVMLSVLLAVISQTMRLGQQDAVKPFAVEVVKELVNLLETVEHYQMVIPIVVNLQQIARLFPLVVSGVFKDIIDLLVGWSLDPIVPERARQQITTTFANFEEHWSEHLDFAEALLSKLVDDLEALDQVVRTKLPEVQGAQRWTSQEAASALSEISRLAACFVGVLSCSGKKFVKNQGENFVRRFLACIEGMSSMTGRLSSSFLLDDPNLSWRVDCYLGNSQSIVRLLINLVQCESAMADPIYKNLETFIGYCANHNEEAAVTVLLHLVNALGLEQYMRGLKLSSSRAAQIQGSPLLVGTELSSAAMSRIAVLLLNPASVTARLRLKASRHLAVIVRQLYFGIWQCSEPFSSDKSECWNQRSSSSIIGMYLQELEDACRQLRDGNEKLERQMETVSKKEEDALVDKLRESEMVVVFLGGILLQSMKELQGDLDLVVQEQLVSSITVCATSLQGLSSGFHAASRAQSVFIHLLDHLLGRTRETEMARSLIRHSVEVICILYRPDASQSLKLSIVQSLYLICVASADGQAPRGSHLTIRLTPHTLERMCTLAGKLARDPDAMVRLSSARTVCAAALAARERAPLWSLVLVREAMSRLSDKESKVVRAFSSCLGHISHLVLLFPVRLLSQLSNPLIAVQPWQRALACNPAVPMRSADFQRYISFVSQRSHLDLSPLLPRIYAVSEAVSKALGVGEETKDRQQAGSDAFNAFYAFFGATGDELHRCELWALMEASRLLVRSKLRSSFGGPVQTFEALEHMLLEACTRAEMEARRDEVAPGQQPNWHKGIRMLLHLLGHLERQIFNAYEGSVNLPQSSAGSAKFFRGNRKVCEDWFSRLRKAMSRASSIASSPHHVLEQSLKRLPEASKAFAKLSSQANPASREEVKKMRSEIDALTMTVCSALSNVGDADGLEGFAAWIKFSSLKGANLSRDTYGWVHALSLQTRGHYEEAQEMYSECLSSSSSNPETISFIFRNAMACCLEVGDVKAWRSWQARFREMFNSCSSHTDGLYPQLSAIQGSFESQATEAQLELDVGNVSQARTRLMLVPDANGQCSRSLQDSVYASKLLLLRSIVCARNQQAAASLKLLAQANDILVEPLNILRIDGGCEFSQAEEPLVLLSIIAHVRRMVESPNSPGSRDASSSSSSSADVVLPDKFLEVSDAHLFSSAAFKCDPSLHSLPLWHRLLSVLEVMQPQQSPSSFTPSLRLKVAKIARKQRNLTYAENLLSRCDSSQLSDLHRMQTRYEYASLSLARRNASEGLERLWSLWFDLQKLPLLSASSGGGEDALSCVDLSVKTLRKVAMMILDKSFDSEQLDVNRLFRQIFDFGMSDEMQSWASELSFGSWEQNSPHKDFLGGYLLFKCTAMHRKHAKSWADYGSWCYRQGRHYIEAISKGSGADRLVVRERIQEQILSILMADDEGGGRAA</sequence>
<proteinExistence type="predicted"/>
<dbReference type="SUPFAM" id="SSF48371">
    <property type="entry name" value="ARM repeat"/>
    <property type="match status" value="1"/>
</dbReference>
<dbReference type="GO" id="GO:0004674">
    <property type="term" value="F:protein serine/threonine kinase activity"/>
    <property type="evidence" value="ECO:0007669"/>
    <property type="project" value="InterPro"/>
</dbReference>
<keyword evidence="4" id="KW-1185">Reference proteome</keyword>
<dbReference type="RefSeq" id="XP_005842352.1">
    <property type="nucleotide sequence ID" value="XM_005842295.1"/>
</dbReference>
<dbReference type="Pfam" id="PF15785">
    <property type="entry name" value="SMG1"/>
    <property type="match status" value="1"/>
</dbReference>
<dbReference type="EnsemblProtists" id="EKX55372">
    <property type="protein sequence ID" value="EKX55372"/>
    <property type="gene ID" value="GUITHDRAFT_99154"/>
</dbReference>
<gene>
    <name evidence="2" type="ORF">GUITHDRAFT_99154</name>
</gene>
<evidence type="ECO:0008006" key="5">
    <source>
        <dbReference type="Google" id="ProtNLM"/>
    </source>
</evidence>
<dbReference type="STRING" id="905079.L1K475"/>
<evidence type="ECO:0000313" key="3">
    <source>
        <dbReference type="EnsemblProtists" id="EKX55372"/>
    </source>
</evidence>
<evidence type="ECO:0000256" key="1">
    <source>
        <dbReference type="SAM" id="Coils"/>
    </source>
</evidence>
<dbReference type="GeneID" id="17312084"/>
<dbReference type="GO" id="GO:0000184">
    <property type="term" value="P:nuclear-transcribed mRNA catabolic process, nonsense-mediated decay"/>
    <property type="evidence" value="ECO:0007669"/>
    <property type="project" value="InterPro"/>
</dbReference>
<reference evidence="3" key="3">
    <citation type="submission" date="2016-03" db="UniProtKB">
        <authorList>
            <consortium name="EnsemblProtists"/>
        </authorList>
    </citation>
    <scope>IDENTIFICATION</scope>
</reference>
<dbReference type="KEGG" id="gtt:GUITHDRAFT_99154"/>
<dbReference type="Proteomes" id="UP000011087">
    <property type="component" value="Unassembled WGS sequence"/>
</dbReference>
<protein>
    <recommendedName>
        <fullName evidence="5">Non-specific serine/threonine protein kinase</fullName>
    </recommendedName>
</protein>
<dbReference type="PaxDb" id="55529-EKX55372"/>
<accession>L1K475</accession>
<reference evidence="2 4" key="1">
    <citation type="journal article" date="2012" name="Nature">
        <title>Algal genomes reveal evolutionary mosaicism and the fate of nucleomorphs.</title>
        <authorList>
            <consortium name="DOE Joint Genome Institute"/>
            <person name="Curtis B.A."/>
            <person name="Tanifuji G."/>
            <person name="Burki F."/>
            <person name="Gruber A."/>
            <person name="Irimia M."/>
            <person name="Maruyama S."/>
            <person name="Arias M.C."/>
            <person name="Ball S.G."/>
            <person name="Gile G.H."/>
            <person name="Hirakawa Y."/>
            <person name="Hopkins J.F."/>
            <person name="Kuo A."/>
            <person name="Rensing S.A."/>
            <person name="Schmutz J."/>
            <person name="Symeonidi A."/>
            <person name="Elias M."/>
            <person name="Eveleigh R.J."/>
            <person name="Herman E.K."/>
            <person name="Klute M.J."/>
            <person name="Nakayama T."/>
            <person name="Obornik M."/>
            <person name="Reyes-Prieto A."/>
            <person name="Armbrust E.V."/>
            <person name="Aves S.J."/>
            <person name="Beiko R.G."/>
            <person name="Coutinho P."/>
            <person name="Dacks J.B."/>
            <person name="Durnford D.G."/>
            <person name="Fast N.M."/>
            <person name="Green B.R."/>
            <person name="Grisdale C.J."/>
            <person name="Hempel F."/>
            <person name="Henrissat B."/>
            <person name="Hoppner M.P."/>
            <person name="Ishida K."/>
            <person name="Kim E."/>
            <person name="Koreny L."/>
            <person name="Kroth P.G."/>
            <person name="Liu Y."/>
            <person name="Malik S.B."/>
            <person name="Maier U.G."/>
            <person name="McRose D."/>
            <person name="Mock T."/>
            <person name="Neilson J.A."/>
            <person name="Onodera N.T."/>
            <person name="Poole A.M."/>
            <person name="Pritham E.J."/>
            <person name="Richards T.A."/>
            <person name="Rocap G."/>
            <person name="Roy S.W."/>
            <person name="Sarai C."/>
            <person name="Schaack S."/>
            <person name="Shirato S."/>
            <person name="Slamovits C.H."/>
            <person name="Spencer D.F."/>
            <person name="Suzuki S."/>
            <person name="Worden A.Z."/>
            <person name="Zauner S."/>
            <person name="Barry K."/>
            <person name="Bell C."/>
            <person name="Bharti A.K."/>
            <person name="Crow J.A."/>
            <person name="Grimwood J."/>
            <person name="Kramer R."/>
            <person name="Lindquist E."/>
            <person name="Lucas S."/>
            <person name="Salamov A."/>
            <person name="McFadden G.I."/>
            <person name="Lane C.E."/>
            <person name="Keeling P.J."/>
            <person name="Gray M.W."/>
            <person name="Grigoriev I.V."/>
            <person name="Archibald J.M."/>
        </authorList>
    </citation>
    <scope>NUCLEOTIDE SEQUENCE</scope>
    <source>
        <strain evidence="2 4">CCMP2712</strain>
    </source>
</reference>
<dbReference type="OrthoDB" id="2161104at2759"/>
<dbReference type="eggNOG" id="KOG0891">
    <property type="taxonomic scope" value="Eukaryota"/>
</dbReference>
<dbReference type="InterPro" id="IPR016024">
    <property type="entry name" value="ARM-type_fold"/>
</dbReference>
<evidence type="ECO:0000313" key="2">
    <source>
        <dbReference type="EMBL" id="EKX55372.1"/>
    </source>
</evidence>
<dbReference type="InterPro" id="IPR031559">
    <property type="entry name" value="SMG1"/>
</dbReference>
<reference evidence="4" key="2">
    <citation type="submission" date="2012-11" db="EMBL/GenBank/DDBJ databases">
        <authorList>
            <person name="Kuo A."/>
            <person name="Curtis B.A."/>
            <person name="Tanifuji G."/>
            <person name="Burki F."/>
            <person name="Gruber A."/>
            <person name="Irimia M."/>
            <person name="Maruyama S."/>
            <person name="Arias M.C."/>
            <person name="Ball S.G."/>
            <person name="Gile G.H."/>
            <person name="Hirakawa Y."/>
            <person name="Hopkins J.F."/>
            <person name="Rensing S.A."/>
            <person name="Schmutz J."/>
            <person name="Symeonidi A."/>
            <person name="Elias M."/>
            <person name="Eveleigh R.J."/>
            <person name="Herman E.K."/>
            <person name="Klute M.J."/>
            <person name="Nakayama T."/>
            <person name="Obornik M."/>
            <person name="Reyes-Prieto A."/>
            <person name="Armbrust E.V."/>
            <person name="Aves S.J."/>
            <person name="Beiko R.G."/>
            <person name="Coutinho P."/>
            <person name="Dacks J.B."/>
            <person name="Durnford D.G."/>
            <person name="Fast N.M."/>
            <person name="Green B.R."/>
            <person name="Grisdale C."/>
            <person name="Hempe F."/>
            <person name="Henrissat B."/>
            <person name="Hoppner M.P."/>
            <person name="Ishida K.-I."/>
            <person name="Kim E."/>
            <person name="Koreny L."/>
            <person name="Kroth P.G."/>
            <person name="Liu Y."/>
            <person name="Malik S.-B."/>
            <person name="Maier U.G."/>
            <person name="McRose D."/>
            <person name="Mock T."/>
            <person name="Neilson J.A."/>
            <person name="Onodera N.T."/>
            <person name="Poole A.M."/>
            <person name="Pritham E.J."/>
            <person name="Richards T.A."/>
            <person name="Rocap G."/>
            <person name="Roy S.W."/>
            <person name="Sarai C."/>
            <person name="Schaack S."/>
            <person name="Shirato S."/>
            <person name="Slamovits C.H."/>
            <person name="Spencer D.F."/>
            <person name="Suzuki S."/>
            <person name="Worden A.Z."/>
            <person name="Zauner S."/>
            <person name="Barry K."/>
            <person name="Bell C."/>
            <person name="Bharti A.K."/>
            <person name="Crow J.A."/>
            <person name="Grimwood J."/>
            <person name="Kramer R."/>
            <person name="Lindquist E."/>
            <person name="Lucas S."/>
            <person name="Salamov A."/>
            <person name="McFadden G.I."/>
            <person name="Lane C.E."/>
            <person name="Keeling P.J."/>
            <person name="Gray M.W."/>
            <person name="Grigoriev I.V."/>
            <person name="Archibald J.M."/>
        </authorList>
    </citation>
    <scope>NUCLEOTIDE SEQUENCE</scope>
    <source>
        <strain evidence="4">CCMP2712</strain>
    </source>
</reference>
<dbReference type="OMA" id="QHNIFFR"/>
<name>L1K475_GUITC</name>
<dbReference type="HOGENOM" id="CLU_246032_0_0_1"/>
<keyword evidence="1" id="KW-0175">Coiled coil</keyword>
<organism evidence="2">
    <name type="scientific">Guillardia theta (strain CCMP2712)</name>
    <name type="common">Cryptophyte</name>
    <dbReference type="NCBI Taxonomy" id="905079"/>
    <lineage>
        <taxon>Eukaryota</taxon>
        <taxon>Cryptophyceae</taxon>
        <taxon>Pyrenomonadales</taxon>
        <taxon>Geminigeraceae</taxon>
        <taxon>Guillardia</taxon>
    </lineage>
</organism>
<dbReference type="EMBL" id="JH992965">
    <property type="protein sequence ID" value="EKX55372.1"/>
    <property type="molecule type" value="Genomic_DNA"/>
</dbReference>
<feature type="coiled-coil region" evidence="1">
    <location>
        <begin position="508"/>
        <end position="542"/>
    </location>
</feature>